<keyword evidence="3" id="KW-0238">DNA-binding</keyword>
<evidence type="ECO:0000313" key="6">
    <source>
        <dbReference type="EMBL" id="CUU55377.1"/>
    </source>
</evidence>
<dbReference type="EMBL" id="FAOZ01000005">
    <property type="protein sequence ID" value="CUU55377.1"/>
    <property type="molecule type" value="Genomic_DNA"/>
</dbReference>
<dbReference type="Gene3D" id="1.10.443.10">
    <property type="entry name" value="Intergrase catalytic core"/>
    <property type="match status" value="1"/>
</dbReference>
<dbReference type="Gene3D" id="1.10.150.130">
    <property type="match status" value="1"/>
</dbReference>
<dbReference type="InterPro" id="IPR010998">
    <property type="entry name" value="Integrase_recombinase_N"/>
</dbReference>
<gene>
    <name evidence="6" type="ORF">Ga0074812_10526</name>
</gene>
<keyword evidence="2" id="KW-0229">DNA integration</keyword>
<dbReference type="PANTHER" id="PTHR30629">
    <property type="entry name" value="PROPHAGE INTEGRASE"/>
    <property type="match status" value="1"/>
</dbReference>
<name>A0A0S4QIP0_9ACTN</name>
<evidence type="ECO:0000256" key="1">
    <source>
        <dbReference type="ARBA" id="ARBA00008857"/>
    </source>
</evidence>
<dbReference type="GO" id="GO:0015074">
    <property type="term" value="P:DNA integration"/>
    <property type="evidence" value="ECO:0007669"/>
    <property type="project" value="UniProtKB-KW"/>
</dbReference>
<dbReference type="PANTHER" id="PTHR30629:SF2">
    <property type="entry name" value="PROPHAGE INTEGRASE INTS-RELATED"/>
    <property type="match status" value="1"/>
</dbReference>
<dbReference type="InterPro" id="IPR002104">
    <property type="entry name" value="Integrase_catalytic"/>
</dbReference>
<evidence type="ECO:0000256" key="3">
    <source>
        <dbReference type="ARBA" id="ARBA00023125"/>
    </source>
</evidence>
<dbReference type="Proteomes" id="UP000198802">
    <property type="component" value="Unassembled WGS sequence"/>
</dbReference>
<dbReference type="RefSeq" id="WP_091273835.1">
    <property type="nucleotide sequence ID" value="NZ_FAOZ01000005.1"/>
</dbReference>
<keyword evidence="7" id="KW-1185">Reference proteome</keyword>
<dbReference type="InterPro" id="IPR013762">
    <property type="entry name" value="Integrase-like_cat_sf"/>
</dbReference>
<proteinExistence type="inferred from homology"/>
<dbReference type="InterPro" id="IPR011010">
    <property type="entry name" value="DNA_brk_join_enz"/>
</dbReference>
<dbReference type="Pfam" id="PF22022">
    <property type="entry name" value="Phage_int_M"/>
    <property type="match status" value="1"/>
</dbReference>
<feature type="domain" description="Tyr recombinase" evidence="5">
    <location>
        <begin position="179"/>
        <end position="376"/>
    </location>
</feature>
<dbReference type="AlphaFoldDB" id="A0A0S4QIP0"/>
<organism evidence="6 7">
    <name type="scientific">Parafrankia irregularis</name>
    <dbReference type="NCBI Taxonomy" id="795642"/>
    <lineage>
        <taxon>Bacteria</taxon>
        <taxon>Bacillati</taxon>
        <taxon>Actinomycetota</taxon>
        <taxon>Actinomycetes</taxon>
        <taxon>Frankiales</taxon>
        <taxon>Frankiaceae</taxon>
        <taxon>Parafrankia</taxon>
    </lineage>
</organism>
<comment type="similarity">
    <text evidence="1">Belongs to the 'phage' integrase family.</text>
</comment>
<dbReference type="InterPro" id="IPR050808">
    <property type="entry name" value="Phage_Integrase"/>
</dbReference>
<evidence type="ECO:0000259" key="5">
    <source>
        <dbReference type="PROSITE" id="PS51898"/>
    </source>
</evidence>
<dbReference type="Pfam" id="PF00589">
    <property type="entry name" value="Phage_integrase"/>
    <property type="match status" value="1"/>
</dbReference>
<dbReference type="SUPFAM" id="SSF56349">
    <property type="entry name" value="DNA breaking-rejoining enzymes"/>
    <property type="match status" value="1"/>
</dbReference>
<dbReference type="GO" id="GO:0003677">
    <property type="term" value="F:DNA binding"/>
    <property type="evidence" value="ECO:0007669"/>
    <property type="project" value="UniProtKB-KW"/>
</dbReference>
<dbReference type="GO" id="GO:0006310">
    <property type="term" value="P:DNA recombination"/>
    <property type="evidence" value="ECO:0007669"/>
    <property type="project" value="UniProtKB-KW"/>
</dbReference>
<dbReference type="PROSITE" id="PS51898">
    <property type="entry name" value="TYR_RECOMBINASE"/>
    <property type="match status" value="1"/>
</dbReference>
<dbReference type="InterPro" id="IPR053876">
    <property type="entry name" value="Phage_int_M"/>
</dbReference>
<reference evidence="7" key="1">
    <citation type="submission" date="2015-11" db="EMBL/GenBank/DDBJ databases">
        <authorList>
            <person name="Varghese N."/>
        </authorList>
    </citation>
    <scope>NUCLEOTIDE SEQUENCE [LARGE SCALE GENOMIC DNA]</scope>
    <source>
        <strain evidence="7">DSM 45899</strain>
    </source>
</reference>
<sequence length="380" mass="41776">MARPSLNLGTYGNLYTAKYGDGYRARARYRDFDGRTRLVERHAKTKGAAEQALRTALRDRARVDVGTGAISAEAKVAVLAEAWYESVQRQDRSPNTTAAYRTRLDKSVIPGLGELRIRELTVGVVDRFLSIITEKHGPAAAKQTRAVLSGMCGLAARHDALDRNVVRDAGPIAEATPKEQPRALTLDQLRELRVSLRNDPKAVGRDIPEFVDLLMSTGVRIGEAAGLTWGAVNLDEGWIEIRSTVVRIKGQGLFNKPKPKTKAGHRRLQLPSWMIRTLKQRFDNQPDDVTIFPAQLGGLRDPSNTQADLRDAFKAVGMEWATSHIVGRKSVASAMDNAGLTARAAADQLGHRQVSLTQDRYFGRKVAETGAASVLEELDF</sequence>
<evidence type="ECO:0000256" key="2">
    <source>
        <dbReference type="ARBA" id="ARBA00022908"/>
    </source>
</evidence>
<keyword evidence="4" id="KW-0233">DNA recombination</keyword>
<evidence type="ECO:0000313" key="7">
    <source>
        <dbReference type="Proteomes" id="UP000198802"/>
    </source>
</evidence>
<protein>
    <submittedName>
        <fullName evidence="6">Site-specific recombinase XerC</fullName>
    </submittedName>
</protein>
<accession>A0A0S4QIP0</accession>
<evidence type="ECO:0000256" key="4">
    <source>
        <dbReference type="ARBA" id="ARBA00023172"/>
    </source>
</evidence>